<evidence type="ECO:0000259" key="1">
    <source>
        <dbReference type="Pfam" id="PF15579"/>
    </source>
</evidence>
<dbReference type="Pfam" id="PF15579">
    <property type="entry name" value="Imm52"/>
    <property type="match status" value="1"/>
</dbReference>
<proteinExistence type="predicted"/>
<dbReference type="EMBL" id="JARJBB010000002">
    <property type="protein sequence ID" value="MDF3298133.1"/>
    <property type="molecule type" value="Genomic_DNA"/>
</dbReference>
<feature type="domain" description="Immunity protein 52" evidence="1">
    <location>
        <begin position="7"/>
        <end position="194"/>
    </location>
</feature>
<organism evidence="2 3">
    <name type="scientific">Streptomyces tropicalis</name>
    <dbReference type="NCBI Taxonomy" id="3034234"/>
    <lineage>
        <taxon>Bacteria</taxon>
        <taxon>Bacillati</taxon>
        <taxon>Actinomycetota</taxon>
        <taxon>Actinomycetes</taxon>
        <taxon>Kitasatosporales</taxon>
        <taxon>Streptomycetaceae</taxon>
        <taxon>Streptomyces</taxon>
    </lineage>
</organism>
<reference evidence="2 3" key="1">
    <citation type="submission" date="2023-03" db="EMBL/GenBank/DDBJ databases">
        <title>Draft genome sequence of Streptomyces sp. K1PA1 isolated from peat swamp forest in Thailand.</title>
        <authorList>
            <person name="Klaysubun C."/>
            <person name="Duangmal K."/>
        </authorList>
    </citation>
    <scope>NUCLEOTIDE SEQUENCE [LARGE SCALE GENOMIC DNA]</scope>
    <source>
        <strain evidence="2 3">K1PA1</strain>
    </source>
</reference>
<accession>A0ABT6A0G6</accession>
<sequence>MDRLVRGFWGPRPETETEVAARCAAFLTALADVFPDAPAVWHGVRDSGPDVDVPARADAIESLLRDGAAGRDDTDAVGHRIALYAPAGGGTTLDVSGSAGGAPRFAPHAMVVQVDGPAGDDPRTLLATLRALADAWDVDWGDVTDDALMDELEDAGLDLGAPVAGLALYLSRGRAERLGGTALPVPAEPGPHGGVLLDLPAPGSSGTAVGLNRALAATGALDPLPRPMTAPKL</sequence>
<gene>
    <name evidence="2" type="ORF">P3H78_05725</name>
</gene>
<keyword evidence="3" id="KW-1185">Reference proteome</keyword>
<evidence type="ECO:0000313" key="2">
    <source>
        <dbReference type="EMBL" id="MDF3298133.1"/>
    </source>
</evidence>
<protein>
    <recommendedName>
        <fullName evidence="1">Immunity protein 52 domain-containing protein</fullName>
    </recommendedName>
</protein>
<dbReference type="InterPro" id="IPR028969">
    <property type="entry name" value="Imm52"/>
</dbReference>
<comment type="caution">
    <text evidence="2">The sequence shown here is derived from an EMBL/GenBank/DDBJ whole genome shotgun (WGS) entry which is preliminary data.</text>
</comment>
<evidence type="ECO:0000313" key="3">
    <source>
        <dbReference type="Proteomes" id="UP001221150"/>
    </source>
</evidence>
<dbReference type="RefSeq" id="WP_276107668.1">
    <property type="nucleotide sequence ID" value="NZ_JARJBB010000002.1"/>
</dbReference>
<name>A0ABT6A0G6_9ACTN</name>
<dbReference type="Proteomes" id="UP001221150">
    <property type="component" value="Unassembled WGS sequence"/>
</dbReference>